<organism evidence="1 2">
    <name type="scientific">Echinicola vietnamensis (strain DSM 17526 / LMG 23754 / KMM 6221)</name>
    <dbReference type="NCBI Taxonomy" id="926556"/>
    <lineage>
        <taxon>Bacteria</taxon>
        <taxon>Pseudomonadati</taxon>
        <taxon>Bacteroidota</taxon>
        <taxon>Cytophagia</taxon>
        <taxon>Cytophagales</taxon>
        <taxon>Cyclobacteriaceae</taxon>
        <taxon>Echinicola</taxon>
    </lineage>
</organism>
<dbReference type="AlphaFoldDB" id="L0G4W9"/>
<dbReference type="InterPro" id="IPR003749">
    <property type="entry name" value="ThiS/MoaD-like"/>
</dbReference>
<name>L0G4W9_ECHVK</name>
<accession>L0G4W9</accession>
<sequence>MDITIKYFGAVAEQAGTSTEFLTLSQAEIELDDFKALCFKKYNITNMGSVKTAINRELKETGYIKSGDEVAFLPPFAGG</sequence>
<dbReference type="Pfam" id="PF02597">
    <property type="entry name" value="ThiS"/>
    <property type="match status" value="1"/>
</dbReference>
<dbReference type="STRING" id="926556.Echvi_4169"/>
<dbReference type="eggNOG" id="COG1977">
    <property type="taxonomic scope" value="Bacteria"/>
</dbReference>
<dbReference type="RefSeq" id="WP_015267903.1">
    <property type="nucleotide sequence ID" value="NC_019904.1"/>
</dbReference>
<dbReference type="SUPFAM" id="SSF54285">
    <property type="entry name" value="MoaD/ThiS"/>
    <property type="match status" value="1"/>
</dbReference>
<dbReference type="Gene3D" id="3.10.20.30">
    <property type="match status" value="1"/>
</dbReference>
<dbReference type="HOGENOM" id="CLU_114601_4_2_10"/>
<evidence type="ECO:0000313" key="1">
    <source>
        <dbReference type="EMBL" id="AGA80368.1"/>
    </source>
</evidence>
<gene>
    <name evidence="1" type="ordered locus">Echvi_4169</name>
</gene>
<dbReference type="KEGG" id="evi:Echvi_4169"/>
<protein>
    <submittedName>
        <fullName evidence="1">Molybdopterin converting factor, small subunit</fullName>
    </submittedName>
</protein>
<dbReference type="CDD" id="cd00754">
    <property type="entry name" value="Ubl_MoaD"/>
    <property type="match status" value="1"/>
</dbReference>
<dbReference type="EMBL" id="CP003346">
    <property type="protein sequence ID" value="AGA80368.1"/>
    <property type="molecule type" value="Genomic_DNA"/>
</dbReference>
<evidence type="ECO:0000313" key="2">
    <source>
        <dbReference type="Proteomes" id="UP000010796"/>
    </source>
</evidence>
<dbReference type="OrthoDB" id="598356at2"/>
<dbReference type="Proteomes" id="UP000010796">
    <property type="component" value="Chromosome"/>
</dbReference>
<proteinExistence type="predicted"/>
<dbReference type="InterPro" id="IPR016155">
    <property type="entry name" value="Mopterin_synth/thiamin_S_b"/>
</dbReference>
<keyword evidence="2" id="KW-1185">Reference proteome</keyword>
<reference evidence="2" key="1">
    <citation type="submission" date="2012-02" db="EMBL/GenBank/DDBJ databases">
        <title>The complete genome of Echinicola vietnamensis DSM 17526.</title>
        <authorList>
            <person name="Lucas S."/>
            <person name="Copeland A."/>
            <person name="Lapidus A."/>
            <person name="Glavina del Rio T."/>
            <person name="Dalin E."/>
            <person name="Tice H."/>
            <person name="Bruce D."/>
            <person name="Goodwin L."/>
            <person name="Pitluck S."/>
            <person name="Peters L."/>
            <person name="Ovchinnikova G."/>
            <person name="Teshima H."/>
            <person name="Kyrpides N."/>
            <person name="Mavromatis K."/>
            <person name="Ivanova N."/>
            <person name="Brettin T."/>
            <person name="Detter J.C."/>
            <person name="Han C."/>
            <person name="Larimer F."/>
            <person name="Land M."/>
            <person name="Hauser L."/>
            <person name="Markowitz V."/>
            <person name="Cheng J.-F."/>
            <person name="Hugenholtz P."/>
            <person name="Woyke T."/>
            <person name="Wu D."/>
            <person name="Brambilla E."/>
            <person name="Klenk H.-P."/>
            <person name="Eisen J.A."/>
        </authorList>
    </citation>
    <scope>NUCLEOTIDE SEQUENCE [LARGE SCALE GENOMIC DNA]</scope>
    <source>
        <strain evidence="2">DSM 17526 / LMG 23754 / KMM 6221</strain>
    </source>
</reference>
<dbReference type="InterPro" id="IPR012675">
    <property type="entry name" value="Beta-grasp_dom_sf"/>
</dbReference>